<dbReference type="AlphaFoldDB" id="A0A2P6MMF3"/>
<comment type="caution">
    <text evidence="1">The sequence shown here is derived from an EMBL/GenBank/DDBJ whole genome shotgun (WGS) entry which is preliminary data.</text>
</comment>
<gene>
    <name evidence="1" type="ORF">PROFUN_17114</name>
</gene>
<protein>
    <submittedName>
        <fullName evidence="1">Uncharacterized protein</fullName>
    </submittedName>
</protein>
<name>A0A2P6MMF3_9EUKA</name>
<reference evidence="1 2" key="1">
    <citation type="journal article" date="2018" name="Genome Biol. Evol.">
        <title>Multiple Roots of Fruiting Body Formation in Amoebozoa.</title>
        <authorList>
            <person name="Hillmann F."/>
            <person name="Forbes G."/>
            <person name="Novohradska S."/>
            <person name="Ferling I."/>
            <person name="Riege K."/>
            <person name="Groth M."/>
            <person name="Westermann M."/>
            <person name="Marz M."/>
            <person name="Spaller T."/>
            <person name="Winckler T."/>
            <person name="Schaap P."/>
            <person name="Glockner G."/>
        </authorList>
    </citation>
    <scope>NUCLEOTIDE SEQUENCE [LARGE SCALE GENOMIC DNA]</scope>
    <source>
        <strain evidence="1 2">Jena</strain>
    </source>
</reference>
<proteinExistence type="predicted"/>
<dbReference type="EMBL" id="MDYQ01000772">
    <property type="protein sequence ID" value="PRP72884.1"/>
    <property type="molecule type" value="Genomic_DNA"/>
</dbReference>
<evidence type="ECO:0000313" key="1">
    <source>
        <dbReference type="EMBL" id="PRP72884.1"/>
    </source>
</evidence>
<organism evidence="1 2">
    <name type="scientific">Planoprotostelium fungivorum</name>
    <dbReference type="NCBI Taxonomy" id="1890364"/>
    <lineage>
        <taxon>Eukaryota</taxon>
        <taxon>Amoebozoa</taxon>
        <taxon>Evosea</taxon>
        <taxon>Variosea</taxon>
        <taxon>Cavosteliida</taxon>
        <taxon>Cavosteliaceae</taxon>
        <taxon>Planoprotostelium</taxon>
    </lineage>
</organism>
<accession>A0A2P6MMF3</accession>
<sequence>MRGISGFNGTLLFARLKGKIRGYASDCPILGDLFQEVAPVTTADVAKMYKHCDL</sequence>
<evidence type="ECO:0000313" key="2">
    <source>
        <dbReference type="Proteomes" id="UP000241769"/>
    </source>
</evidence>
<dbReference type="Proteomes" id="UP000241769">
    <property type="component" value="Unassembled WGS sequence"/>
</dbReference>
<keyword evidence="2" id="KW-1185">Reference proteome</keyword>
<feature type="non-terminal residue" evidence="1">
    <location>
        <position position="54"/>
    </location>
</feature>
<dbReference type="InParanoid" id="A0A2P6MMF3"/>